<dbReference type="PANTHER" id="PTHR44688:SF16">
    <property type="entry name" value="DNA-BINDING TRANSCRIPTIONAL ACTIVATOR DEVR_DOSR"/>
    <property type="match status" value="1"/>
</dbReference>
<dbReference type="SUPFAM" id="SSF46894">
    <property type="entry name" value="C-terminal effector domain of the bipartite response regulators"/>
    <property type="match status" value="1"/>
</dbReference>
<evidence type="ECO:0000256" key="3">
    <source>
        <dbReference type="ARBA" id="ARBA00023163"/>
    </source>
</evidence>
<dbReference type="InterPro" id="IPR059106">
    <property type="entry name" value="WHD_MalT"/>
</dbReference>
<evidence type="ECO:0000256" key="2">
    <source>
        <dbReference type="ARBA" id="ARBA00023125"/>
    </source>
</evidence>
<proteinExistence type="predicted"/>
<dbReference type="PROSITE" id="PS50043">
    <property type="entry name" value="HTH_LUXR_2"/>
    <property type="match status" value="1"/>
</dbReference>
<dbReference type="SUPFAM" id="SSF52540">
    <property type="entry name" value="P-loop containing nucleoside triphosphate hydrolases"/>
    <property type="match status" value="1"/>
</dbReference>
<dbReference type="PRINTS" id="PR00038">
    <property type="entry name" value="HTHLUXR"/>
</dbReference>
<dbReference type="InterPro" id="IPR027417">
    <property type="entry name" value="P-loop_NTPase"/>
</dbReference>
<evidence type="ECO:0000256" key="1">
    <source>
        <dbReference type="ARBA" id="ARBA00023015"/>
    </source>
</evidence>
<evidence type="ECO:0000259" key="4">
    <source>
        <dbReference type="PROSITE" id="PS50043"/>
    </source>
</evidence>
<protein>
    <submittedName>
        <fullName evidence="5">Transcriptional regulator</fullName>
    </submittedName>
</protein>
<keyword evidence="3" id="KW-0804">Transcription</keyword>
<accession>A0A3M8DHT8</accession>
<keyword evidence="1" id="KW-0805">Transcription regulation</keyword>
<keyword evidence="6" id="KW-1185">Reference proteome</keyword>
<dbReference type="Pfam" id="PF17874">
    <property type="entry name" value="TPR_MalT"/>
    <property type="match status" value="1"/>
</dbReference>
<dbReference type="InterPro" id="IPR011990">
    <property type="entry name" value="TPR-like_helical_dom_sf"/>
</dbReference>
<keyword evidence="2" id="KW-0238">DNA-binding</keyword>
<dbReference type="Proteomes" id="UP000271031">
    <property type="component" value="Unassembled WGS sequence"/>
</dbReference>
<dbReference type="SUPFAM" id="SSF48452">
    <property type="entry name" value="TPR-like"/>
    <property type="match status" value="1"/>
</dbReference>
<dbReference type="GO" id="GO:0006355">
    <property type="term" value="P:regulation of DNA-templated transcription"/>
    <property type="evidence" value="ECO:0007669"/>
    <property type="project" value="InterPro"/>
</dbReference>
<dbReference type="CDD" id="cd06170">
    <property type="entry name" value="LuxR_C_like"/>
    <property type="match status" value="1"/>
</dbReference>
<dbReference type="AlphaFoldDB" id="A0A3M8DHT8"/>
<comment type="caution">
    <text evidence="5">The sequence shown here is derived from an EMBL/GenBank/DDBJ whole genome shotgun (WGS) entry which is preliminary data.</text>
</comment>
<dbReference type="InterPro" id="IPR000792">
    <property type="entry name" value="Tscrpt_reg_LuxR_C"/>
</dbReference>
<feature type="domain" description="HTH luxR-type" evidence="4">
    <location>
        <begin position="836"/>
        <end position="901"/>
    </location>
</feature>
<dbReference type="Pfam" id="PF25873">
    <property type="entry name" value="WHD_MalT"/>
    <property type="match status" value="1"/>
</dbReference>
<dbReference type="InterPro" id="IPR036388">
    <property type="entry name" value="WH-like_DNA-bd_sf"/>
</dbReference>
<dbReference type="InterPro" id="IPR016032">
    <property type="entry name" value="Sig_transdc_resp-reg_C-effctor"/>
</dbReference>
<evidence type="ECO:0000313" key="5">
    <source>
        <dbReference type="EMBL" id="RNB87031.1"/>
    </source>
</evidence>
<name>A0A3M8DHT8_9BACL</name>
<reference evidence="5 6" key="1">
    <citation type="submission" date="2018-10" db="EMBL/GenBank/DDBJ databases">
        <title>Phylogenomics of Brevibacillus.</title>
        <authorList>
            <person name="Dunlap C."/>
        </authorList>
    </citation>
    <scope>NUCLEOTIDE SEQUENCE [LARGE SCALE GENOMIC DNA]</scope>
    <source>
        <strain evidence="5 6">JCM 15716</strain>
    </source>
</reference>
<sequence>MKYHLLACFEASFFVMVQQCSFAVPSIFSLAKKRYNRIAAIGGQGGLMQKPTDLGDSVMLRTKITLPVQHDKLVLRNHLANLLDKGRRTRLTTICAPAGFGKTTLLSQWADNASFPIIWISLDDKDNDLMRFWRYLIYGLTSTCMPGLSAAIGPLMQSYPQTSIYTIVDALINELYEYNKEMAIILDDYHTIDHVPIHDSLAYLVDYLPRHVHLTITSRSSLPFTVAKWHVRGGVTEITSQSLLFTEKEAAMFYREIAHLSLSTEQLGKLSAFTEGWVAGMQLVALSLQNQLDCDRFIEELSGSPQNVADFLLEEVLFRLPADMQEFLLHTSILQRMDAAICDAIRQRSDSDAMLARLQKQHLFLIPLDHAGRWFRYHHLFSDFLRAELQKKEPQNWLHLHQLASRAFADMGLLDEAIDHAIRAKQYEQAAQLIETHIVAVLARGEFATLIRWFDSIPAPAEMLSPLLSLLFAFILVVAGETVRAAAEIDRLEAACRAWPPSEEQRQFLGGVFFVRANLVFATGDFPRWFAQAEQFYERLPESPVFYQFNYNTTEPFIRRTAFGLKGILNEHTEAIGLRFSEILESHGWRDSLMNMYVNQALAEGYYEWNRLADSRALLDKVQRIAWDKQVAGLYIPNCLTRARHHWANAERQLARYVIDEAIQTVQKWGEPHWQRPLLAFHTRLDLLMGDVERAWSRAEPLRQSIGMQATLAKELELLTLVRLYMAKNEYEQARELLTALKPLAKRENCLVSQCEITLLQSLLEYQDDNQTDAIGFLHEALLLAESNGYIRSFVDEGEPMHQLLVAYRKTQAWNTVSRDYVNMLTQLGESGTKELPFPLSPLTQKELALLDLIGQGATNKVMAEQLSLSVGTVKIYLNRIYGKLGVSSRTQALLKAQELSLLK</sequence>
<dbReference type="EMBL" id="RHHQ01000012">
    <property type="protein sequence ID" value="RNB87031.1"/>
    <property type="molecule type" value="Genomic_DNA"/>
</dbReference>
<dbReference type="Gene3D" id="1.10.10.10">
    <property type="entry name" value="Winged helix-like DNA-binding domain superfamily/Winged helix DNA-binding domain"/>
    <property type="match status" value="1"/>
</dbReference>
<gene>
    <name evidence="5" type="ORF">EDM56_15135</name>
</gene>
<dbReference type="PANTHER" id="PTHR44688">
    <property type="entry name" value="DNA-BINDING TRANSCRIPTIONAL ACTIVATOR DEVR_DOSR"/>
    <property type="match status" value="1"/>
</dbReference>
<evidence type="ECO:0000313" key="6">
    <source>
        <dbReference type="Proteomes" id="UP000271031"/>
    </source>
</evidence>
<dbReference type="InterPro" id="IPR041617">
    <property type="entry name" value="TPR_MalT"/>
</dbReference>
<dbReference type="Pfam" id="PF00196">
    <property type="entry name" value="GerE"/>
    <property type="match status" value="1"/>
</dbReference>
<dbReference type="GO" id="GO:0003677">
    <property type="term" value="F:DNA binding"/>
    <property type="evidence" value="ECO:0007669"/>
    <property type="project" value="UniProtKB-KW"/>
</dbReference>
<dbReference type="SMART" id="SM00421">
    <property type="entry name" value="HTH_LUXR"/>
    <property type="match status" value="1"/>
</dbReference>
<dbReference type="Gene3D" id="3.40.50.300">
    <property type="entry name" value="P-loop containing nucleotide triphosphate hydrolases"/>
    <property type="match status" value="1"/>
</dbReference>
<organism evidence="5 6">
    <name type="scientific">Brevibacillus fluminis</name>
    <dbReference type="NCBI Taxonomy" id="511487"/>
    <lineage>
        <taxon>Bacteria</taxon>
        <taxon>Bacillati</taxon>
        <taxon>Bacillota</taxon>
        <taxon>Bacilli</taxon>
        <taxon>Bacillales</taxon>
        <taxon>Paenibacillaceae</taxon>
        <taxon>Brevibacillus</taxon>
    </lineage>
</organism>
<dbReference type="Gene3D" id="1.25.40.10">
    <property type="entry name" value="Tetratricopeptide repeat domain"/>
    <property type="match status" value="1"/>
</dbReference>